<dbReference type="WBParaSite" id="Pan_g15859.t1">
    <property type="protein sequence ID" value="Pan_g15859.t1"/>
    <property type="gene ID" value="Pan_g15859"/>
</dbReference>
<dbReference type="Proteomes" id="UP000492821">
    <property type="component" value="Unassembled WGS sequence"/>
</dbReference>
<sequence>MPLYTVVIIENPESPHPFIQILPSLHQHADLTDAIKANGVPDALKSETTINFDAFEVKFVTVSPKNDKFLTVLANHPEVHSIFIVIETNNVDLRAADEQNLREMMAQIPKAAFPNCCIVNMFEESTVFKPRDAAFQCTDFLKKYCDNHGFASPCNHMIVSIKIWQAIVSPAKWMAISGARIDFIPREYCDDYADTKKGFTAFVDKIRHAQPLTAKNLEILACWRRLSELLYPRRTEDASKLLLSCLSENALTVVAAYARKRNLKGGKLDQADYQREVELWDVKDVKIATELRILCKLEHGVVIPKKTPPKPTVTAEIKPPEVKAIPKPPKKAIPNGSTLTVYITGPSDSDKLLLLTAINLVHLHKTFDDALKNGKEVKFDESNDHITDYGQHKIRFVAKESLTKLTGLDDDQVHGFIITVAKPDDNELRSSLGRLIRSKFENACIGCTFSRTADVEMKTINETMIATMAEIQAQHALTMAPRQFCIDKSLVQQILQHKADKNSTMEEKKSTWETMKSGINAFIESLHQLEPITQPDLRIADNWRALCDAFRPHARHRDPETLRLMATIADNCLTGLAIHCRKSKGDAQQFDDNELLVAVNLWKTKDAKVASALQTIFSK</sequence>
<proteinExistence type="predicted"/>
<evidence type="ECO:0000313" key="2">
    <source>
        <dbReference type="WBParaSite" id="Pan_g15859.t1"/>
    </source>
</evidence>
<accession>A0A7E4V328</accession>
<reference evidence="2" key="2">
    <citation type="submission" date="2020-10" db="UniProtKB">
        <authorList>
            <consortium name="WormBaseParasite"/>
        </authorList>
    </citation>
    <scope>IDENTIFICATION</scope>
</reference>
<evidence type="ECO:0000313" key="1">
    <source>
        <dbReference type="Proteomes" id="UP000492821"/>
    </source>
</evidence>
<organism evidence="1 2">
    <name type="scientific">Panagrellus redivivus</name>
    <name type="common">Microworm</name>
    <dbReference type="NCBI Taxonomy" id="6233"/>
    <lineage>
        <taxon>Eukaryota</taxon>
        <taxon>Metazoa</taxon>
        <taxon>Ecdysozoa</taxon>
        <taxon>Nematoda</taxon>
        <taxon>Chromadorea</taxon>
        <taxon>Rhabditida</taxon>
        <taxon>Tylenchina</taxon>
        <taxon>Panagrolaimomorpha</taxon>
        <taxon>Panagrolaimoidea</taxon>
        <taxon>Panagrolaimidae</taxon>
        <taxon>Panagrellus</taxon>
    </lineage>
</organism>
<keyword evidence="1" id="KW-1185">Reference proteome</keyword>
<name>A0A7E4V328_PANRE</name>
<reference evidence="1" key="1">
    <citation type="journal article" date="2013" name="Genetics">
        <title>The draft genome and transcriptome of Panagrellus redivivus are shaped by the harsh demands of a free-living lifestyle.</title>
        <authorList>
            <person name="Srinivasan J."/>
            <person name="Dillman A.R."/>
            <person name="Macchietto M.G."/>
            <person name="Heikkinen L."/>
            <person name="Lakso M."/>
            <person name="Fracchia K.M."/>
            <person name="Antoshechkin I."/>
            <person name="Mortazavi A."/>
            <person name="Wong G."/>
            <person name="Sternberg P.W."/>
        </authorList>
    </citation>
    <scope>NUCLEOTIDE SEQUENCE [LARGE SCALE GENOMIC DNA]</scope>
    <source>
        <strain evidence="1">MT8872</strain>
    </source>
</reference>
<dbReference type="AlphaFoldDB" id="A0A7E4V328"/>
<protein>
    <submittedName>
        <fullName evidence="2">Phage protein</fullName>
    </submittedName>
</protein>